<accession>A0ABW3E280</accession>
<evidence type="ECO:0008006" key="4">
    <source>
        <dbReference type="Google" id="ProtNLM"/>
    </source>
</evidence>
<comment type="caution">
    <text evidence="2">The sequence shown here is derived from an EMBL/GenBank/DDBJ whole genome shotgun (WGS) entry which is preliminary data.</text>
</comment>
<feature type="transmembrane region" description="Helical" evidence="1">
    <location>
        <begin position="12"/>
        <end position="35"/>
    </location>
</feature>
<reference evidence="3" key="1">
    <citation type="journal article" date="2019" name="Int. J. Syst. Evol. Microbiol.">
        <title>The Global Catalogue of Microorganisms (GCM) 10K type strain sequencing project: providing services to taxonomists for standard genome sequencing and annotation.</title>
        <authorList>
            <consortium name="The Broad Institute Genomics Platform"/>
            <consortium name="The Broad Institute Genome Sequencing Center for Infectious Disease"/>
            <person name="Wu L."/>
            <person name="Ma J."/>
        </authorList>
    </citation>
    <scope>NUCLEOTIDE SEQUENCE [LARGE SCALE GENOMIC DNA]</scope>
    <source>
        <strain evidence="3">CCUG 62974</strain>
    </source>
</reference>
<keyword evidence="1" id="KW-0812">Transmembrane</keyword>
<keyword evidence="1" id="KW-0472">Membrane</keyword>
<proteinExistence type="predicted"/>
<dbReference type="EMBL" id="JBHTHX010002280">
    <property type="protein sequence ID" value="MFD0890201.1"/>
    <property type="molecule type" value="Genomic_DNA"/>
</dbReference>
<keyword evidence="3" id="KW-1185">Reference proteome</keyword>
<organism evidence="2 3">
    <name type="scientific">Streptosporangium algeriense</name>
    <dbReference type="NCBI Taxonomy" id="1682748"/>
    <lineage>
        <taxon>Bacteria</taxon>
        <taxon>Bacillati</taxon>
        <taxon>Actinomycetota</taxon>
        <taxon>Actinomycetes</taxon>
        <taxon>Streptosporangiales</taxon>
        <taxon>Streptosporangiaceae</taxon>
        <taxon>Streptosporangium</taxon>
    </lineage>
</organism>
<keyword evidence="1" id="KW-1133">Transmembrane helix</keyword>
<dbReference type="Proteomes" id="UP001597024">
    <property type="component" value="Unassembled WGS sequence"/>
</dbReference>
<evidence type="ECO:0000256" key="1">
    <source>
        <dbReference type="SAM" id="Phobius"/>
    </source>
</evidence>
<sequence>VPAGGRRRTVVWAAVEVTAVVAVIAATTGVAHFAFGRTVQQGPPRLSEKPGAFTVPLNLCELISAADVKRLLPAVKAPGQRTNRGGCQWMSPGIGLEVQPASTDKQWGKSPRQAHELFVNQRNGTRPSGQIGWSWSDIRAAMRSARTTGPLTVKPAGDEAFGYDLYENRKTGRLEQSHVVLRVDNLVLDVAYTVVDGSKDGPAIQTGAHTAATWVAQALNKQKARG</sequence>
<feature type="non-terminal residue" evidence="2">
    <location>
        <position position="1"/>
    </location>
</feature>
<gene>
    <name evidence="2" type="ORF">ACFQ08_37130</name>
</gene>
<protein>
    <recommendedName>
        <fullName evidence="4">DUF3558 domain-containing protein</fullName>
    </recommendedName>
</protein>
<name>A0ABW3E280_9ACTN</name>
<evidence type="ECO:0000313" key="3">
    <source>
        <dbReference type="Proteomes" id="UP001597024"/>
    </source>
</evidence>
<evidence type="ECO:0000313" key="2">
    <source>
        <dbReference type="EMBL" id="MFD0890201.1"/>
    </source>
</evidence>